<keyword evidence="3" id="KW-1185">Reference proteome</keyword>
<protein>
    <submittedName>
        <fullName evidence="2">Uncharacterized protein</fullName>
    </submittedName>
</protein>
<gene>
    <name evidence="2" type="ORF">CKAH01_03786</name>
</gene>
<feature type="region of interest" description="Disordered" evidence="1">
    <location>
        <begin position="25"/>
        <end position="45"/>
    </location>
</feature>
<evidence type="ECO:0000313" key="3">
    <source>
        <dbReference type="Proteomes" id="UP001281614"/>
    </source>
</evidence>
<name>A0AAE0D9P8_COLKA</name>
<sequence>MMLAVVDPRCCGRFLPPTKPEEVVEGRCGQRDGLPGAGGGHDDAGRQGEANGVPLLRCVWTCVYCCCGGMNDGVAALVHGLISRSSHAVPSLVSLPDACVDTYWKALLLSSPGPRKEEGGRFMAPEGQTGRRMSMPHPWSFCFFFFSLGR</sequence>
<evidence type="ECO:0000313" key="2">
    <source>
        <dbReference type="EMBL" id="KAK2773326.1"/>
    </source>
</evidence>
<dbReference type="AlphaFoldDB" id="A0AAE0D9P8"/>
<dbReference type="EMBL" id="VYYT01000057">
    <property type="protein sequence ID" value="KAK2773326.1"/>
    <property type="molecule type" value="Genomic_DNA"/>
</dbReference>
<organism evidence="2 3">
    <name type="scientific">Colletotrichum kahawae</name>
    <name type="common">Coffee berry disease fungus</name>
    <dbReference type="NCBI Taxonomy" id="34407"/>
    <lineage>
        <taxon>Eukaryota</taxon>
        <taxon>Fungi</taxon>
        <taxon>Dikarya</taxon>
        <taxon>Ascomycota</taxon>
        <taxon>Pezizomycotina</taxon>
        <taxon>Sordariomycetes</taxon>
        <taxon>Hypocreomycetidae</taxon>
        <taxon>Glomerellales</taxon>
        <taxon>Glomerellaceae</taxon>
        <taxon>Colletotrichum</taxon>
        <taxon>Colletotrichum gloeosporioides species complex</taxon>
    </lineage>
</organism>
<reference evidence="2" key="1">
    <citation type="submission" date="2023-02" db="EMBL/GenBank/DDBJ databases">
        <title>Colletotrichum kahawae CIFC_Que2 genome sequencing and assembly.</title>
        <authorList>
            <person name="Baroncelli R."/>
        </authorList>
    </citation>
    <scope>NUCLEOTIDE SEQUENCE</scope>
    <source>
        <strain evidence="2">CIFC_Que2</strain>
    </source>
</reference>
<dbReference type="Proteomes" id="UP001281614">
    <property type="component" value="Unassembled WGS sequence"/>
</dbReference>
<accession>A0AAE0D9P8</accession>
<evidence type="ECO:0000256" key="1">
    <source>
        <dbReference type="SAM" id="MobiDB-lite"/>
    </source>
</evidence>
<proteinExistence type="predicted"/>
<comment type="caution">
    <text evidence="2">The sequence shown here is derived from an EMBL/GenBank/DDBJ whole genome shotgun (WGS) entry which is preliminary data.</text>
</comment>